<protein>
    <submittedName>
        <fullName evidence="1">Uncharacterized protein</fullName>
    </submittedName>
</protein>
<comment type="caution">
    <text evidence="1">The sequence shown here is derived from an EMBL/GenBank/DDBJ whole genome shotgun (WGS) entry which is preliminary data.</text>
</comment>
<organism evidence="1 2">
    <name type="scientific">Saguinus oedipus</name>
    <name type="common">Cotton-top tamarin</name>
    <name type="synonym">Oedipomidas oedipus</name>
    <dbReference type="NCBI Taxonomy" id="9490"/>
    <lineage>
        <taxon>Eukaryota</taxon>
        <taxon>Metazoa</taxon>
        <taxon>Chordata</taxon>
        <taxon>Craniata</taxon>
        <taxon>Vertebrata</taxon>
        <taxon>Euteleostomi</taxon>
        <taxon>Mammalia</taxon>
        <taxon>Eutheria</taxon>
        <taxon>Euarchontoglires</taxon>
        <taxon>Primates</taxon>
        <taxon>Haplorrhini</taxon>
        <taxon>Platyrrhini</taxon>
        <taxon>Cebidae</taxon>
        <taxon>Callitrichinae</taxon>
        <taxon>Saguinus</taxon>
    </lineage>
</organism>
<keyword evidence="2" id="KW-1185">Reference proteome</keyword>
<dbReference type="EMBL" id="JASSZA010000001">
    <property type="protein sequence ID" value="KAK2119790.1"/>
    <property type="molecule type" value="Genomic_DNA"/>
</dbReference>
<evidence type="ECO:0000313" key="1">
    <source>
        <dbReference type="EMBL" id="KAK2119790.1"/>
    </source>
</evidence>
<reference evidence="1 2" key="1">
    <citation type="submission" date="2023-05" db="EMBL/GenBank/DDBJ databases">
        <title>B98-5 Cell Line De Novo Hybrid Assembly: An Optical Mapping Approach.</title>
        <authorList>
            <person name="Kananen K."/>
            <person name="Auerbach J.A."/>
            <person name="Kautto E."/>
            <person name="Blachly J.S."/>
        </authorList>
    </citation>
    <scope>NUCLEOTIDE SEQUENCE [LARGE SCALE GENOMIC DNA]</scope>
    <source>
        <strain evidence="1">B95-8</strain>
        <tissue evidence="1">Cell line</tissue>
    </source>
</reference>
<proteinExistence type="predicted"/>
<name>A0ABQ9WEB9_SAGOE</name>
<gene>
    <name evidence="1" type="ORF">P7K49_001176</name>
</gene>
<evidence type="ECO:0000313" key="2">
    <source>
        <dbReference type="Proteomes" id="UP001266305"/>
    </source>
</evidence>
<sequence>MICQLIELFLPAGFDKRDRNMEKKDSEERTHSAQVVSWLPKCLCFKIPGTRSGGRVWGNEDRMLLTKSLSN</sequence>
<accession>A0ABQ9WEB9</accession>
<dbReference type="Proteomes" id="UP001266305">
    <property type="component" value="Unassembled WGS sequence"/>
</dbReference>